<dbReference type="PANTHER" id="PTHR30372:SF4">
    <property type="entry name" value="LIPID-A-DISACCHARIDE SYNTHASE, MITOCHONDRIAL-RELATED"/>
    <property type="match status" value="1"/>
</dbReference>
<evidence type="ECO:0000313" key="12">
    <source>
        <dbReference type="EMBL" id="OAN43961.1"/>
    </source>
</evidence>
<evidence type="ECO:0000256" key="10">
    <source>
        <dbReference type="ARBA" id="ARBA00048975"/>
    </source>
</evidence>
<evidence type="ECO:0000256" key="5">
    <source>
        <dbReference type="ARBA" id="ARBA00022516"/>
    </source>
</evidence>
<reference evidence="12 13" key="1">
    <citation type="submission" date="2016-04" db="EMBL/GenBank/DDBJ databases">
        <title>Draft genome sequence of freshwater magnetotactic bacteria Magnetospirillum marisnigri SP-1 and Magnetospirillum moscoviense BB-1.</title>
        <authorList>
            <person name="Koziaeva V."/>
            <person name="Dziuba M.V."/>
            <person name="Ivanov T.M."/>
            <person name="Kuznetsov B."/>
            <person name="Grouzdev D.S."/>
        </authorList>
    </citation>
    <scope>NUCLEOTIDE SEQUENCE [LARGE SCALE GENOMIC DNA]</scope>
    <source>
        <strain evidence="12 13">SP-1</strain>
    </source>
</reference>
<evidence type="ECO:0000256" key="8">
    <source>
        <dbReference type="ARBA" id="ARBA00022679"/>
    </source>
</evidence>
<evidence type="ECO:0000256" key="2">
    <source>
        <dbReference type="ARBA" id="ARBA00007868"/>
    </source>
</evidence>
<dbReference type="AlphaFoldDB" id="A0A178M5E1"/>
<dbReference type="EC" id="2.4.1.182" evidence="3 11"/>
<keyword evidence="7 11" id="KW-0328">Glycosyltransferase</keyword>
<gene>
    <name evidence="11" type="primary">lpxB</name>
    <name evidence="12" type="ORF">A6A04_08750</name>
</gene>
<keyword evidence="6 11" id="KW-0441">Lipid A biosynthesis</keyword>
<comment type="caution">
    <text evidence="12">The sequence shown here is derived from an EMBL/GenBank/DDBJ whole genome shotgun (WGS) entry which is preliminary data.</text>
</comment>
<evidence type="ECO:0000256" key="6">
    <source>
        <dbReference type="ARBA" id="ARBA00022556"/>
    </source>
</evidence>
<dbReference type="GO" id="GO:0005543">
    <property type="term" value="F:phospholipid binding"/>
    <property type="evidence" value="ECO:0007669"/>
    <property type="project" value="TreeGrafter"/>
</dbReference>
<comment type="function">
    <text evidence="1 11">Condensation of UDP-2,3-diacylglucosamine and 2,3-diacylglucosamine-1-phosphate to form lipid A disaccharide, a precursor of lipid A, a phosphorylated glycolipid that anchors the lipopolysaccharide to the outer membrane of the cell.</text>
</comment>
<evidence type="ECO:0000256" key="11">
    <source>
        <dbReference type="HAMAP-Rule" id="MF_00392"/>
    </source>
</evidence>
<dbReference type="PANTHER" id="PTHR30372">
    <property type="entry name" value="LIPID-A-DISACCHARIDE SYNTHASE"/>
    <property type="match status" value="1"/>
</dbReference>
<keyword evidence="9 11" id="KW-0443">Lipid metabolism</keyword>
<dbReference type="Proteomes" id="UP000078428">
    <property type="component" value="Unassembled WGS sequence"/>
</dbReference>
<sequence>MTRTAPLIYVIAGEPSGDLLGGRLMAALKARTDGAVRFAGIGGESMRAEGLEPLFPMAELSVMGLVEVLPRLPNILRRIGQTLSDIETKRPDAVLTIDSWGFTGRIHKGLKARGSTIPRIHYVAPMVWAWKSGRTKTLARVLDLLLTLLPNEPAWFEKEGLRSVHVGHPVIEGGAGRGDGAAFRARHGLAADAELLCVLPGSRHSETSRLLPAFAETLALLASRRPGLVAVVPTVETVAEDVTAAARSWPLPTIVVRGAAEKHDAFAACSVALAASGTVALELAMAGLPSVITYKVSKLSAFIATRFLGLSLKFVTLVNILVDQPVMPELLQDQCRPDRLAAAVEHLLIDPAAREAQVAGARRALEKLGLGGASPSLRAADTVLAYIGERS</sequence>
<name>A0A178M5E1_9PROT</name>
<comment type="pathway">
    <text evidence="11">Bacterial outer membrane biogenesis; LPS lipid A biosynthesis.</text>
</comment>
<dbReference type="STRING" id="1285242.A6A04_08750"/>
<comment type="catalytic activity">
    <reaction evidence="10 11">
        <text>a lipid X + a UDP-2-N,3-O-bis[(3R)-3-hydroxyacyl]-alpha-D-glucosamine = a lipid A disaccharide + UDP + H(+)</text>
        <dbReference type="Rhea" id="RHEA:67828"/>
        <dbReference type="ChEBI" id="CHEBI:15378"/>
        <dbReference type="ChEBI" id="CHEBI:58223"/>
        <dbReference type="ChEBI" id="CHEBI:137748"/>
        <dbReference type="ChEBI" id="CHEBI:176338"/>
        <dbReference type="ChEBI" id="CHEBI:176343"/>
        <dbReference type="EC" id="2.4.1.182"/>
    </reaction>
</comment>
<dbReference type="NCBIfam" id="TIGR00215">
    <property type="entry name" value="lpxB"/>
    <property type="match status" value="1"/>
</dbReference>
<dbReference type="EMBL" id="LWQT01000120">
    <property type="protein sequence ID" value="OAN43961.1"/>
    <property type="molecule type" value="Genomic_DNA"/>
</dbReference>
<organism evidence="12 13">
    <name type="scientific">Paramagnetospirillum marisnigri</name>
    <dbReference type="NCBI Taxonomy" id="1285242"/>
    <lineage>
        <taxon>Bacteria</taxon>
        <taxon>Pseudomonadati</taxon>
        <taxon>Pseudomonadota</taxon>
        <taxon>Alphaproteobacteria</taxon>
        <taxon>Rhodospirillales</taxon>
        <taxon>Magnetospirillaceae</taxon>
        <taxon>Paramagnetospirillum</taxon>
    </lineage>
</organism>
<accession>A0A178M5E1</accession>
<dbReference type="UniPathway" id="UPA00973"/>
<evidence type="ECO:0000256" key="1">
    <source>
        <dbReference type="ARBA" id="ARBA00002056"/>
    </source>
</evidence>
<evidence type="ECO:0000256" key="4">
    <source>
        <dbReference type="ARBA" id="ARBA00020902"/>
    </source>
</evidence>
<keyword evidence="8 11" id="KW-0808">Transferase</keyword>
<dbReference type="HAMAP" id="MF_00392">
    <property type="entry name" value="LpxB"/>
    <property type="match status" value="1"/>
</dbReference>
<evidence type="ECO:0000313" key="13">
    <source>
        <dbReference type="Proteomes" id="UP000078428"/>
    </source>
</evidence>
<dbReference type="RefSeq" id="WP_068495755.1">
    <property type="nucleotide sequence ID" value="NZ_LWQT01000120.1"/>
</dbReference>
<dbReference type="GO" id="GO:0009245">
    <property type="term" value="P:lipid A biosynthetic process"/>
    <property type="evidence" value="ECO:0007669"/>
    <property type="project" value="UniProtKB-UniRule"/>
</dbReference>
<evidence type="ECO:0000256" key="7">
    <source>
        <dbReference type="ARBA" id="ARBA00022676"/>
    </source>
</evidence>
<keyword evidence="5 11" id="KW-0444">Lipid biosynthesis</keyword>
<proteinExistence type="inferred from homology"/>
<dbReference type="GO" id="GO:0016020">
    <property type="term" value="C:membrane"/>
    <property type="evidence" value="ECO:0007669"/>
    <property type="project" value="GOC"/>
</dbReference>
<evidence type="ECO:0000256" key="9">
    <source>
        <dbReference type="ARBA" id="ARBA00023098"/>
    </source>
</evidence>
<dbReference type="Pfam" id="PF02684">
    <property type="entry name" value="LpxB"/>
    <property type="match status" value="1"/>
</dbReference>
<dbReference type="SUPFAM" id="SSF53756">
    <property type="entry name" value="UDP-Glycosyltransferase/glycogen phosphorylase"/>
    <property type="match status" value="1"/>
</dbReference>
<evidence type="ECO:0000256" key="3">
    <source>
        <dbReference type="ARBA" id="ARBA00012687"/>
    </source>
</evidence>
<dbReference type="OrthoDB" id="9801642at2"/>
<keyword evidence="13" id="KW-1185">Reference proteome</keyword>
<dbReference type="InterPro" id="IPR003835">
    <property type="entry name" value="Glyco_trans_19"/>
</dbReference>
<protein>
    <recommendedName>
        <fullName evidence="4 11">Lipid-A-disaccharide synthase</fullName>
        <ecNumber evidence="3 11">2.4.1.182</ecNumber>
    </recommendedName>
</protein>
<comment type="similarity">
    <text evidence="2 11">Belongs to the LpxB family.</text>
</comment>
<dbReference type="GO" id="GO:0008915">
    <property type="term" value="F:lipid-A-disaccharide synthase activity"/>
    <property type="evidence" value="ECO:0007669"/>
    <property type="project" value="UniProtKB-UniRule"/>
</dbReference>